<comment type="caution">
    <text evidence="1">The sequence shown here is derived from an EMBL/GenBank/DDBJ whole genome shotgun (WGS) entry which is preliminary data.</text>
</comment>
<evidence type="ECO:0008006" key="3">
    <source>
        <dbReference type="Google" id="ProtNLM"/>
    </source>
</evidence>
<dbReference type="RefSeq" id="WP_133169787.1">
    <property type="nucleotide sequence ID" value="NZ_PVTP01000013.1"/>
</dbReference>
<sequence length="258" mass="27867">MGGLFSLQGHFETKKQRIPVMLRAMMMLRLIFVWVTAISPLACWGQSGSLVGDGVFGQARGLFVRDGVSIAPKPASSSLFSGHIDGGFFAPLPVVVRQADSSAVQRLRSIIGQAESPVAGYDAVQHRAVIKPRKRPTEMTIGEIFDWISATPGQSHAIGRYQFIPDTLTRVVAQVGARRSDQFSPAMQDRLADVLLDDAGFGAFLAGDLSQQRFMNNLASIWAGLPTSTGRSKYHGIAGNRATVTLAHFQSEITKIAP</sequence>
<dbReference type="OrthoDB" id="7851400at2"/>
<dbReference type="AlphaFoldDB" id="A0A2T0VUU0"/>
<organism evidence="1 2">
    <name type="scientific">Yoonia maritima</name>
    <dbReference type="NCBI Taxonomy" id="1435347"/>
    <lineage>
        <taxon>Bacteria</taxon>
        <taxon>Pseudomonadati</taxon>
        <taxon>Pseudomonadota</taxon>
        <taxon>Alphaproteobacteria</taxon>
        <taxon>Rhodobacterales</taxon>
        <taxon>Paracoccaceae</taxon>
        <taxon>Yoonia</taxon>
    </lineage>
</organism>
<evidence type="ECO:0000313" key="2">
    <source>
        <dbReference type="Proteomes" id="UP000238007"/>
    </source>
</evidence>
<dbReference type="Proteomes" id="UP000238007">
    <property type="component" value="Unassembled WGS sequence"/>
</dbReference>
<reference evidence="1 2" key="1">
    <citation type="submission" date="2018-03" db="EMBL/GenBank/DDBJ databases">
        <title>Genomic Encyclopedia of Archaeal and Bacterial Type Strains, Phase II (KMG-II): from individual species to whole genera.</title>
        <authorList>
            <person name="Goeker M."/>
        </authorList>
    </citation>
    <scope>NUCLEOTIDE SEQUENCE [LARGE SCALE GENOMIC DNA]</scope>
    <source>
        <strain evidence="1 2">DSM 101533</strain>
    </source>
</reference>
<name>A0A2T0VUU0_9RHOB</name>
<dbReference type="EMBL" id="PVTP01000013">
    <property type="protein sequence ID" value="PRY75224.1"/>
    <property type="molecule type" value="Genomic_DNA"/>
</dbReference>
<dbReference type="InterPro" id="IPR023346">
    <property type="entry name" value="Lysozyme-like_dom_sf"/>
</dbReference>
<keyword evidence="2" id="KW-1185">Reference proteome</keyword>
<accession>A0A2T0VUU0</accession>
<gene>
    <name evidence="1" type="ORF">CLV80_11334</name>
</gene>
<dbReference type="SUPFAM" id="SSF53955">
    <property type="entry name" value="Lysozyme-like"/>
    <property type="match status" value="1"/>
</dbReference>
<dbReference type="Gene3D" id="1.10.530.10">
    <property type="match status" value="1"/>
</dbReference>
<evidence type="ECO:0000313" key="1">
    <source>
        <dbReference type="EMBL" id="PRY75224.1"/>
    </source>
</evidence>
<proteinExistence type="predicted"/>
<protein>
    <recommendedName>
        <fullName evidence="3">Muramidase (Phage lysozyme)</fullName>
    </recommendedName>
</protein>